<sequence length="81" mass="9200">MRPPLQVEFRQADSHGLTLHKVPTERFHLSRCRCAGYTGARVPLQFTSTRLHSHPRVSVGEGLGERRGRRTLHCSLNLLRG</sequence>
<protein>
    <submittedName>
        <fullName evidence="1">Uncharacterized protein</fullName>
    </submittedName>
</protein>
<evidence type="ECO:0000313" key="1">
    <source>
        <dbReference type="EMBL" id="KAJ8377699.1"/>
    </source>
</evidence>
<dbReference type="Proteomes" id="UP001221898">
    <property type="component" value="Unassembled WGS sequence"/>
</dbReference>
<reference evidence="1" key="1">
    <citation type="journal article" date="2023" name="Science">
        <title>Genome structures resolve the early diversification of teleost fishes.</title>
        <authorList>
            <person name="Parey E."/>
            <person name="Louis A."/>
            <person name="Montfort J."/>
            <person name="Bouchez O."/>
            <person name="Roques C."/>
            <person name="Iampietro C."/>
            <person name="Lluch J."/>
            <person name="Castinel A."/>
            <person name="Donnadieu C."/>
            <person name="Desvignes T."/>
            <person name="Floi Bucao C."/>
            <person name="Jouanno E."/>
            <person name="Wen M."/>
            <person name="Mejri S."/>
            <person name="Dirks R."/>
            <person name="Jansen H."/>
            <person name="Henkel C."/>
            <person name="Chen W.J."/>
            <person name="Zahm M."/>
            <person name="Cabau C."/>
            <person name="Klopp C."/>
            <person name="Thompson A.W."/>
            <person name="Robinson-Rechavi M."/>
            <person name="Braasch I."/>
            <person name="Lecointre G."/>
            <person name="Bobe J."/>
            <person name="Postlethwait J.H."/>
            <person name="Berthelot C."/>
            <person name="Roest Crollius H."/>
            <person name="Guiguen Y."/>
        </authorList>
    </citation>
    <scope>NUCLEOTIDE SEQUENCE</scope>
    <source>
        <strain evidence="1">NC1722</strain>
    </source>
</reference>
<dbReference type="AlphaFoldDB" id="A0AAD7RF86"/>
<gene>
    <name evidence="1" type="ORF">AAFF_G00254800</name>
</gene>
<name>A0AAD7RF86_9TELE</name>
<keyword evidence="2" id="KW-1185">Reference proteome</keyword>
<evidence type="ECO:0000313" key="2">
    <source>
        <dbReference type="Proteomes" id="UP001221898"/>
    </source>
</evidence>
<dbReference type="EMBL" id="JAINUG010000343">
    <property type="protein sequence ID" value="KAJ8377699.1"/>
    <property type="molecule type" value="Genomic_DNA"/>
</dbReference>
<proteinExistence type="predicted"/>
<organism evidence="1 2">
    <name type="scientific">Aldrovandia affinis</name>
    <dbReference type="NCBI Taxonomy" id="143900"/>
    <lineage>
        <taxon>Eukaryota</taxon>
        <taxon>Metazoa</taxon>
        <taxon>Chordata</taxon>
        <taxon>Craniata</taxon>
        <taxon>Vertebrata</taxon>
        <taxon>Euteleostomi</taxon>
        <taxon>Actinopterygii</taxon>
        <taxon>Neopterygii</taxon>
        <taxon>Teleostei</taxon>
        <taxon>Notacanthiformes</taxon>
        <taxon>Halosauridae</taxon>
        <taxon>Aldrovandia</taxon>
    </lineage>
</organism>
<comment type="caution">
    <text evidence="1">The sequence shown here is derived from an EMBL/GenBank/DDBJ whole genome shotgun (WGS) entry which is preliminary data.</text>
</comment>
<accession>A0AAD7RF86</accession>